<comment type="caution">
    <text evidence="1">The sequence shown here is derived from an EMBL/GenBank/DDBJ whole genome shotgun (WGS) entry which is preliminary data.</text>
</comment>
<dbReference type="RefSeq" id="WP_404547287.1">
    <property type="nucleotide sequence ID" value="NZ_JADIKJ010000011.1"/>
</dbReference>
<keyword evidence="2" id="KW-1185">Reference proteome</keyword>
<organism evidence="1 2">
    <name type="scientific">Dyella jejuensis</name>
    <dbReference type="NCBI Taxonomy" id="1432009"/>
    <lineage>
        <taxon>Bacteria</taxon>
        <taxon>Pseudomonadati</taxon>
        <taxon>Pseudomonadota</taxon>
        <taxon>Gammaproteobacteria</taxon>
        <taxon>Lysobacterales</taxon>
        <taxon>Rhodanobacteraceae</taxon>
        <taxon>Dyella</taxon>
    </lineage>
</organism>
<evidence type="ECO:0000313" key="1">
    <source>
        <dbReference type="EMBL" id="MFK2900785.1"/>
    </source>
</evidence>
<dbReference type="EMBL" id="JADIKJ010000011">
    <property type="protein sequence ID" value="MFK2900785.1"/>
    <property type="molecule type" value="Genomic_DNA"/>
</dbReference>
<evidence type="ECO:0000313" key="2">
    <source>
        <dbReference type="Proteomes" id="UP001620461"/>
    </source>
</evidence>
<proteinExistence type="predicted"/>
<name>A0ABW8JLX3_9GAMM</name>
<accession>A0ABW8JLX3</accession>
<sequence length="142" mass="16230">MNKLIYNAMRRLVKHIEDRAIQGLVIGFAHRHKPEEPSMEVSFTNWGEAVAFLSERTDIALEGLMALSAQQMVDQQVIAALLSSHSHLRAAADAWRKMASATLPITHVRSLQNDQPESVREAYSERMAYWEEIFRRAIPENE</sequence>
<dbReference type="Proteomes" id="UP001620461">
    <property type="component" value="Unassembled WGS sequence"/>
</dbReference>
<reference evidence="1 2" key="1">
    <citation type="submission" date="2020-10" db="EMBL/GenBank/DDBJ databases">
        <title>Phylogeny of dyella-like bacteria.</title>
        <authorList>
            <person name="Fu J."/>
        </authorList>
    </citation>
    <scope>NUCLEOTIDE SEQUENCE [LARGE SCALE GENOMIC DNA]</scope>
    <source>
        <strain evidence="1 2">JP1</strain>
    </source>
</reference>
<protein>
    <submittedName>
        <fullName evidence="1">Uncharacterized protein</fullName>
    </submittedName>
</protein>
<gene>
    <name evidence="1" type="ORF">ISP15_10610</name>
</gene>